<dbReference type="RefSeq" id="WP_227211200.1">
    <property type="nucleotide sequence ID" value="NZ_BAABZQ010000001.1"/>
</dbReference>
<name>A0ABQ0BY94_9FIRM</name>
<sequence length="789" mass="90877">MKHDIKIENKSLEMMISEKGYISKLTMKDDPYKMNWVIEEAYLSQAGYQDADKLFGYFDITADGKQRNSREFSPVIEKEGAEITVTYDFGNMKIIMIYDMGKNDGELHWTIHLVNQEKKDIWISDFGVWISFAYVMFRDKEVLRNIHNSAAVFSSISDNYTKLNAVRRDNRGGNLGFYQVEGEALSIGTYCDYENLFFENVSPSLDGMLFHKLYFAGGYPEGFQNKDWIYKKDGFMLKAEEDRTWKYVVNINRNQEEFLEKGLKLNHPKVDYTPLNIIGETARLTVEVSESLKILSAEALFKENDTVKSLSIEVKYEGEMYHLSYKPTALGEHKAVIKFSDGTKDFVVMNVMDKLDRVIDERVAYICDELYEGKEGNPPFAFKPVSNQGESLGKLNLVLKKNLLGSLDVDQVRKVEKSAVEYVRPKWFKDGDFKKPRKLYGDFYRCMDFEYIGHLFYLLSEFDDQILELYTADTYLEWAADVFELRVNPDLHEDERGKEESQMLGVYFLYFEDLLIKLKEKELTEKLQTIQSLWDKMMDRVHRGADSYAAAITEHFYDNAGFGPAAGALSVSKKRESAEKYGELLLANIGYSNDFRAQNPDRWWEALSYMTHSLWGGLTAAAAYKVFSYLQNTEFLEGSYRATAGVLYCYDTHATAVTPLKKGMAVSTYAVAGPHINRPDLSRDRFGQAAFYRDGGIFARLFDSDDQTPDWDMGEEMTAYLDSFGQKTFIINNKGTLRVINGSYEETETGYKITSFAPYSRDFYYISEDGMTLLERQGDGRSVVLQIRR</sequence>
<proteinExistence type="predicted"/>
<dbReference type="EMBL" id="BAABZQ010000001">
    <property type="protein sequence ID" value="GAA6501495.1"/>
    <property type="molecule type" value="Genomic_DNA"/>
</dbReference>
<reference evidence="1 2" key="1">
    <citation type="submission" date="2024-04" db="EMBL/GenBank/DDBJ databases">
        <title>Defined microbial consortia suppress multidrug-resistant proinflammatory Enterobacteriaceae via ecological control.</title>
        <authorList>
            <person name="Furuichi M."/>
            <person name="Kawaguchi T."/>
            <person name="Pust M."/>
            <person name="Yasuma K."/>
            <person name="Plichta D."/>
            <person name="Hasegawa N."/>
            <person name="Ohya T."/>
            <person name="Bhattarai S."/>
            <person name="Sasajima S."/>
            <person name="Aoto Y."/>
            <person name="Tuganbaev T."/>
            <person name="Yaginuma M."/>
            <person name="Ueda M."/>
            <person name="Okahashi N."/>
            <person name="Amafuji K."/>
            <person name="Kiridooshi Y."/>
            <person name="Sugita K."/>
            <person name="Strazar M."/>
            <person name="Skelly A."/>
            <person name="Suda W."/>
            <person name="Hattori M."/>
            <person name="Nakamoto N."/>
            <person name="Caballero S."/>
            <person name="Norman J."/>
            <person name="Olle B."/>
            <person name="Tanoue T."/>
            <person name="Arita M."/>
            <person name="Bucci V."/>
            <person name="Atarashi K."/>
            <person name="Xavier R."/>
            <person name="Honda K."/>
        </authorList>
    </citation>
    <scope>NUCLEOTIDE SEQUENCE [LARGE SCALE GENOMIC DNA]</scope>
    <source>
        <strain evidence="2">k34-0107-D12</strain>
    </source>
</reference>
<organism evidence="1 2">
    <name type="scientific">Blautia parvula</name>
    <dbReference type="NCBI Taxonomy" id="2877527"/>
    <lineage>
        <taxon>Bacteria</taxon>
        <taxon>Bacillati</taxon>
        <taxon>Bacillota</taxon>
        <taxon>Clostridia</taxon>
        <taxon>Lachnospirales</taxon>
        <taxon>Lachnospiraceae</taxon>
        <taxon>Blautia</taxon>
    </lineage>
</organism>
<evidence type="ECO:0000313" key="2">
    <source>
        <dbReference type="Proteomes" id="UP001600941"/>
    </source>
</evidence>
<gene>
    <name evidence="1" type="ORF">K340107D12_43110</name>
</gene>
<keyword evidence="2" id="KW-1185">Reference proteome</keyword>
<comment type="caution">
    <text evidence="1">The sequence shown here is derived from an EMBL/GenBank/DDBJ whole genome shotgun (WGS) entry which is preliminary data.</text>
</comment>
<accession>A0ABQ0BY94</accession>
<evidence type="ECO:0000313" key="1">
    <source>
        <dbReference type="EMBL" id="GAA6501495.1"/>
    </source>
</evidence>
<dbReference type="Proteomes" id="UP001600941">
    <property type="component" value="Unassembled WGS sequence"/>
</dbReference>
<evidence type="ECO:0008006" key="3">
    <source>
        <dbReference type="Google" id="ProtNLM"/>
    </source>
</evidence>
<protein>
    <recommendedName>
        <fullName evidence="3">Alpha-L-rhamnosidase six-hairpin glycosidase domain-containing protein</fullName>
    </recommendedName>
</protein>